<dbReference type="GO" id="GO:0004376">
    <property type="term" value="F:GPI mannosyltransferase activity"/>
    <property type="evidence" value="ECO:0007669"/>
    <property type="project" value="InterPro"/>
</dbReference>
<protein>
    <recommendedName>
        <fullName evidence="8">GPI alpha-1,4-mannosyltransferase I, catalytic subunit</fullName>
        <ecNumber evidence="8">2.4.1.-</ecNumber>
    </recommendedName>
    <alternativeName>
        <fullName evidence="8">GPI mannosyltransferase I</fullName>
    </alternativeName>
</protein>
<name>A0A0N4UY58_ENTVE</name>
<feature type="transmembrane region" description="Helical" evidence="8">
    <location>
        <begin position="332"/>
        <end position="353"/>
    </location>
</feature>
<accession>A0A0N4UY58</accession>
<dbReference type="GO" id="GO:0032259">
    <property type="term" value="P:methylation"/>
    <property type="evidence" value="ECO:0007669"/>
    <property type="project" value="UniProtKB-KW"/>
</dbReference>
<dbReference type="SUPFAM" id="SSF53790">
    <property type="entry name" value="Tetrapyrrole methylase"/>
    <property type="match status" value="1"/>
</dbReference>
<feature type="transmembrane region" description="Helical" evidence="8">
    <location>
        <begin position="196"/>
        <end position="217"/>
    </location>
</feature>
<dbReference type="InterPro" id="IPR035996">
    <property type="entry name" value="4pyrrol_Methylase_sf"/>
</dbReference>
<keyword evidence="8" id="KW-0328">Glycosyltransferase</keyword>
<comment type="pathway">
    <text evidence="8">Glycolipid biosynthesis; glycosylphosphatidylinositol-anchor biosynthesis.</text>
</comment>
<dbReference type="PANTHER" id="PTHR10882">
    <property type="entry name" value="DIPHTHINE SYNTHASE"/>
    <property type="match status" value="1"/>
</dbReference>
<dbReference type="UniPathway" id="UPA00559"/>
<dbReference type="GO" id="GO:0051751">
    <property type="term" value="F:alpha-1,4-mannosyltransferase activity"/>
    <property type="evidence" value="ECO:0007669"/>
    <property type="project" value="InterPro"/>
</dbReference>
<evidence type="ECO:0000256" key="8">
    <source>
        <dbReference type="RuleBase" id="RU365064"/>
    </source>
</evidence>
<feature type="transmembrane region" description="Helical" evidence="8">
    <location>
        <begin position="305"/>
        <end position="325"/>
    </location>
</feature>
<evidence type="ECO:0000256" key="7">
    <source>
        <dbReference type="ARBA" id="ARBA00048752"/>
    </source>
</evidence>
<dbReference type="Gene3D" id="3.30.950.10">
    <property type="entry name" value="Methyltransferase, Cobalt-precorrin-4 Transmethylase, Domain 2"/>
    <property type="match status" value="1"/>
</dbReference>
<comment type="similarity">
    <text evidence="8">Belongs to the PIGM family.</text>
</comment>
<dbReference type="WBParaSite" id="EVEC_0000249901-mRNA-1">
    <property type="protein sequence ID" value="EVEC_0000249901-mRNA-1"/>
    <property type="gene ID" value="EVEC_0000249901"/>
</dbReference>
<dbReference type="UniPathway" id="UPA00196"/>
<gene>
    <name evidence="10" type="ORF">EVEC_LOCUS2207</name>
</gene>
<evidence type="ECO:0000256" key="4">
    <source>
        <dbReference type="ARBA" id="ARBA00022603"/>
    </source>
</evidence>
<dbReference type="FunFam" id="3.30.950.10:FF:000004">
    <property type="entry name" value="Diphthine synthase putative"/>
    <property type="match status" value="1"/>
</dbReference>
<dbReference type="InterPro" id="IPR000878">
    <property type="entry name" value="4pyrrol_Mease"/>
</dbReference>
<evidence type="ECO:0000256" key="3">
    <source>
        <dbReference type="ARBA" id="ARBA00006729"/>
    </source>
</evidence>
<dbReference type="EC" id="2.4.1.-" evidence="8"/>
<dbReference type="GO" id="GO:0017183">
    <property type="term" value="P:protein histidyl modification to diphthamide"/>
    <property type="evidence" value="ECO:0007669"/>
    <property type="project" value="UniProtKB-UniPathway"/>
</dbReference>
<evidence type="ECO:0000259" key="9">
    <source>
        <dbReference type="Pfam" id="PF00590"/>
    </source>
</evidence>
<dbReference type="Pfam" id="PF05007">
    <property type="entry name" value="Mannosyl_trans"/>
    <property type="match status" value="1"/>
</dbReference>
<comment type="subcellular location">
    <subcellularLocation>
        <location evidence="8">Endoplasmic reticulum membrane</location>
        <topology evidence="8">Multi-pass membrane protein</topology>
    </subcellularLocation>
</comment>
<dbReference type="GO" id="GO:0006506">
    <property type="term" value="P:GPI anchor biosynthetic process"/>
    <property type="evidence" value="ECO:0007669"/>
    <property type="project" value="UniProtKB-UniPathway"/>
</dbReference>
<evidence type="ECO:0000313" key="10">
    <source>
        <dbReference type="EMBL" id="VDD87064.1"/>
    </source>
</evidence>
<reference evidence="10 11" key="2">
    <citation type="submission" date="2018-10" db="EMBL/GenBank/DDBJ databases">
        <authorList>
            <consortium name="Pathogen Informatics"/>
        </authorList>
    </citation>
    <scope>NUCLEOTIDE SEQUENCE [LARGE SCALE GENOMIC DNA]</scope>
</reference>
<comment type="similarity">
    <text evidence="3">Belongs to the diphthine synthase family.</text>
</comment>
<dbReference type="InterPro" id="IPR007704">
    <property type="entry name" value="PIG-M"/>
</dbReference>
<dbReference type="GO" id="GO:0141133">
    <property type="term" value="F:diphthine methyl ester synthase activity"/>
    <property type="evidence" value="ECO:0007669"/>
    <property type="project" value="UniProtKB-EC"/>
</dbReference>
<comment type="catalytic activity">
    <reaction evidence="7">
        <text>2-[(3S)-amino-3-carboxypropyl]-L-histidyl-[translation elongation factor 2] + 4 S-adenosyl-L-methionine = diphthine methyl ester-[translation elongation factor 2] + 4 S-adenosyl-L-homocysteine + 3 H(+)</text>
        <dbReference type="Rhea" id="RHEA:42652"/>
        <dbReference type="Rhea" id="RHEA-COMP:9749"/>
        <dbReference type="Rhea" id="RHEA-COMP:10173"/>
        <dbReference type="ChEBI" id="CHEBI:15378"/>
        <dbReference type="ChEBI" id="CHEBI:57856"/>
        <dbReference type="ChEBI" id="CHEBI:59789"/>
        <dbReference type="ChEBI" id="CHEBI:73995"/>
        <dbReference type="ChEBI" id="CHEBI:79005"/>
        <dbReference type="EC" id="2.1.1.314"/>
    </reaction>
</comment>
<keyword evidence="8" id="KW-0337">GPI-anchor biosynthesis</keyword>
<dbReference type="STRING" id="51028.A0A0N4UY58"/>
<dbReference type="NCBIfam" id="TIGR00522">
    <property type="entry name" value="dph5"/>
    <property type="match status" value="1"/>
</dbReference>
<dbReference type="InterPro" id="IPR014777">
    <property type="entry name" value="4pyrrole_Mease_sub1"/>
</dbReference>
<keyword evidence="4" id="KW-0489">Methyltransferase</keyword>
<evidence type="ECO:0000313" key="11">
    <source>
        <dbReference type="Proteomes" id="UP000274131"/>
    </source>
</evidence>
<keyword evidence="8" id="KW-0472">Membrane</keyword>
<sequence>MQKSKQGKSVKPFDGSEVNPVLGSEEHWSSLYILLASFSFRVLLVFYGLIHDYFFKVRFTDVDYKVFSDAARYVYDGSSPFLRPTFRYSPLLAWILVPNVFWPEYGKLLFCSLDILVAWLYICLSPKHDSGGLKRIHDCVLWFWLLNPVTAVISARGNADVLVCTVVIATLYFILKEKLTIAAILHGLAIHLKLYPVIYLPSVIFFSAITALCYWLYGDIYYEEAFLYHLKRSDTRHNFSPYFYLLYLCSEEVGLSRLVSIGAFLPQIALVIYFSIRYYKSLPLCWLLTTLSFVAFNKLSKQQAIVLTVIWFLGQALWLLPAYLFEFRGYNTFLYIWLASLVPMVFFIIGLGLGDVEDITLRGLKAVKSCDRVYLEAYTSVLCYGVNLSALEDFYGKKVITADRELVEQRSDELLEEASSGNVCLLVVGDPFGATTHADLILRAKKKNVDVTVIHNASIMNAVGCCGLQLYNFGETVSIVMWSDGWEPDSYYDKIITNRRRGLHTLCLLDIKLKEQTIENLMRNRKVYEPPRFMTCSEAAKQLLTIAERRRMTEPDLCKNFLSTNQSLLSDTQCVGLARVGWKDQKIISCSLAEMCETDLGPPLHSLVIPGNLHPLEAEFLKTFSRT</sequence>
<comment type="function">
    <text evidence="8">Catalytic subunit of the glycosylphosphatidylinositol-mannosyltransferase I complex which catalyzes the transfer of the first mannose, via an alpha-1,4 bond from a dolichol-phosphate-mannose (Dol-P-Man) to the glucosaminyl acyl phosphatidylinositol (GlcN-(acyl)PI) intermediate to generate alpha-D-Man-(1-&gt;4)-alpha-D-GlcN-(1-&gt;6)-(1-radyl,2-acyl-sn-glycero-3-phospho)-2-acyl-inositol and participates in the sixth step of the glycosylphosphatidylinositol-anchor biosynthesis.</text>
</comment>
<proteinExistence type="inferred from homology"/>
<comment type="function">
    <text evidence="1">S-adenosyl-L-methionine-dependent methyltransferase that catalyzes four methylations of the modified target histidine residue in translation elongation factor 2 (EF-2), to form an intermediate called diphthine methyl ester. The four successive methylation reactions represent the second step of diphthamide biosynthesis.</text>
</comment>
<keyword evidence="8" id="KW-0256">Endoplasmic reticulum</keyword>
<dbReference type="Pfam" id="PF00590">
    <property type="entry name" value="TP_methylase"/>
    <property type="match status" value="1"/>
</dbReference>
<evidence type="ECO:0000256" key="2">
    <source>
        <dbReference type="ARBA" id="ARBA00005156"/>
    </source>
</evidence>
<dbReference type="EMBL" id="UXUI01007338">
    <property type="protein sequence ID" value="VDD87064.1"/>
    <property type="molecule type" value="Genomic_DNA"/>
</dbReference>
<organism evidence="12">
    <name type="scientific">Enterobius vermicularis</name>
    <name type="common">Human pinworm</name>
    <dbReference type="NCBI Taxonomy" id="51028"/>
    <lineage>
        <taxon>Eukaryota</taxon>
        <taxon>Metazoa</taxon>
        <taxon>Ecdysozoa</taxon>
        <taxon>Nematoda</taxon>
        <taxon>Chromadorea</taxon>
        <taxon>Rhabditida</taxon>
        <taxon>Spirurina</taxon>
        <taxon>Oxyuridomorpha</taxon>
        <taxon>Oxyuroidea</taxon>
        <taxon>Oxyuridae</taxon>
        <taxon>Enterobius</taxon>
    </lineage>
</organism>
<keyword evidence="11" id="KW-1185">Reference proteome</keyword>
<feature type="transmembrane region" description="Helical" evidence="8">
    <location>
        <begin position="254"/>
        <end position="274"/>
    </location>
</feature>
<dbReference type="FunFam" id="3.40.1010.10:FF:000004">
    <property type="entry name" value="Putative diphthine synthase"/>
    <property type="match status" value="1"/>
</dbReference>
<keyword evidence="5 8" id="KW-0808">Transferase</keyword>
<feature type="transmembrane region" description="Helical" evidence="8">
    <location>
        <begin position="31"/>
        <end position="50"/>
    </location>
</feature>
<evidence type="ECO:0000313" key="12">
    <source>
        <dbReference type="WBParaSite" id="EVEC_0000249901-mRNA-1"/>
    </source>
</evidence>
<dbReference type="HAMAP" id="MF_01084">
    <property type="entry name" value="Diphthine_synth"/>
    <property type="match status" value="1"/>
</dbReference>
<keyword evidence="8" id="KW-1133">Transmembrane helix</keyword>
<evidence type="ECO:0000256" key="6">
    <source>
        <dbReference type="ARBA" id="ARBA00022691"/>
    </source>
</evidence>
<dbReference type="GO" id="GO:0005789">
    <property type="term" value="C:endoplasmic reticulum membrane"/>
    <property type="evidence" value="ECO:0007669"/>
    <property type="project" value="UniProtKB-SubCell"/>
</dbReference>
<dbReference type="Gene3D" id="3.40.1010.10">
    <property type="entry name" value="Cobalt-precorrin-4 Transmethylase, Domain 1"/>
    <property type="match status" value="1"/>
</dbReference>
<dbReference type="PANTHER" id="PTHR10882:SF0">
    <property type="entry name" value="DIPHTHINE METHYL ESTER SYNTHASE"/>
    <property type="match status" value="1"/>
</dbReference>
<feature type="domain" description="Tetrapyrrole methylase" evidence="9">
    <location>
        <begin position="346"/>
        <end position="594"/>
    </location>
</feature>
<reference evidence="12" key="1">
    <citation type="submission" date="2016-04" db="UniProtKB">
        <authorList>
            <consortium name="WormBaseParasite"/>
        </authorList>
    </citation>
    <scope>IDENTIFICATION</scope>
</reference>
<feature type="transmembrane region" description="Helical" evidence="8">
    <location>
        <begin position="159"/>
        <end position="175"/>
    </location>
</feature>
<feature type="transmembrane region" description="Helical" evidence="8">
    <location>
        <begin position="281"/>
        <end position="299"/>
    </location>
</feature>
<dbReference type="InterPro" id="IPR014776">
    <property type="entry name" value="4pyrrole_Mease_sub2"/>
</dbReference>
<dbReference type="AlphaFoldDB" id="A0A0N4UY58"/>
<comment type="pathway">
    <text evidence="2">Protein modification; peptidyl-diphthamide biosynthesis.</text>
</comment>
<dbReference type="OrthoDB" id="2516at2759"/>
<keyword evidence="8" id="KW-0812">Transmembrane</keyword>
<evidence type="ECO:0000256" key="5">
    <source>
        <dbReference type="ARBA" id="ARBA00022679"/>
    </source>
</evidence>
<keyword evidence="6" id="KW-0949">S-adenosyl-L-methionine</keyword>
<evidence type="ECO:0000256" key="1">
    <source>
        <dbReference type="ARBA" id="ARBA00004006"/>
    </source>
</evidence>
<dbReference type="CDD" id="cd11647">
    <property type="entry name" value="DHP5_DphB"/>
    <property type="match status" value="1"/>
</dbReference>
<dbReference type="Proteomes" id="UP000274131">
    <property type="component" value="Unassembled WGS sequence"/>
</dbReference>
<dbReference type="InterPro" id="IPR004551">
    <property type="entry name" value="Dphthn_synthase"/>
</dbReference>